<evidence type="ECO:0000313" key="2">
    <source>
        <dbReference type="Proteomes" id="UP000510788"/>
    </source>
</evidence>
<proteinExistence type="predicted"/>
<name>A0A9X7TWK8_LACJH</name>
<sequence>MQFRNDISEDQANLVKEYYREEKNIQIIWYGHNYSDLPLFLKKMNKDINNKYREKHTFVSAKELIDDIDKNHLDQLNKDITRALSNEETFIDECFRNRLNKDSINLLVNNSKFVNELSNGKCYHNFWSEVNREFSKINEETKSKIIKII</sequence>
<reference evidence="1 2" key="1">
    <citation type="submission" date="2020-01" db="EMBL/GenBank/DDBJ databases">
        <title>Complete and circular genome sequences of six lactobacillus isolates from horses.</title>
        <authorList>
            <person name="Hassan H.M."/>
        </authorList>
    </citation>
    <scope>NUCLEOTIDE SEQUENCE [LARGE SCALE GENOMIC DNA]</scope>
    <source>
        <strain evidence="1 2">3DG</strain>
    </source>
</reference>
<protein>
    <submittedName>
        <fullName evidence="1">Uncharacterized protein</fullName>
    </submittedName>
</protein>
<accession>A0A9X7TWK8</accession>
<dbReference type="AlphaFoldDB" id="A0A9X7TWK8"/>
<evidence type="ECO:0000313" key="1">
    <source>
        <dbReference type="EMBL" id="QLL68287.1"/>
    </source>
</evidence>
<dbReference type="Proteomes" id="UP000510788">
    <property type="component" value="Chromosome"/>
</dbReference>
<dbReference type="RefSeq" id="WP_180872785.1">
    <property type="nucleotide sequence ID" value="NZ_CP047409.1"/>
</dbReference>
<dbReference type="EMBL" id="CP047409">
    <property type="protein sequence ID" value="QLL68287.1"/>
    <property type="molecule type" value="Genomic_DNA"/>
</dbReference>
<organism evidence="1 2">
    <name type="scientific">Lactobacillus johnsonii</name>
    <dbReference type="NCBI Taxonomy" id="33959"/>
    <lineage>
        <taxon>Bacteria</taxon>
        <taxon>Bacillati</taxon>
        <taxon>Bacillota</taxon>
        <taxon>Bacilli</taxon>
        <taxon>Lactobacillales</taxon>
        <taxon>Lactobacillaceae</taxon>
        <taxon>Lactobacillus</taxon>
    </lineage>
</organism>
<gene>
    <name evidence="1" type="ORF">GTO82_05305</name>
</gene>